<comment type="caution">
    <text evidence="1">The sequence shown here is derived from an EMBL/GenBank/DDBJ whole genome shotgun (WGS) entry which is preliminary data.</text>
</comment>
<name>A0A5D3E8P5_9BACE</name>
<evidence type="ECO:0000313" key="1">
    <source>
        <dbReference type="EMBL" id="TYK32374.1"/>
    </source>
</evidence>
<organism evidence="1 2">
    <name type="scientific">Bacteroides pyogenes</name>
    <dbReference type="NCBI Taxonomy" id="310300"/>
    <lineage>
        <taxon>Bacteria</taxon>
        <taxon>Pseudomonadati</taxon>
        <taxon>Bacteroidota</taxon>
        <taxon>Bacteroidia</taxon>
        <taxon>Bacteroidales</taxon>
        <taxon>Bacteroidaceae</taxon>
        <taxon>Bacteroides</taxon>
    </lineage>
</organism>
<dbReference type="Proteomes" id="UP000324383">
    <property type="component" value="Unassembled WGS sequence"/>
</dbReference>
<keyword evidence="2" id="KW-1185">Reference proteome</keyword>
<reference evidence="1 2" key="1">
    <citation type="submission" date="2019-07" db="EMBL/GenBank/DDBJ databases">
        <title>Draft Genome Sequences of Bacteroides pyogenes Strains Isolated from the Uterus Holstein Dairy Cows with Metritis.</title>
        <authorList>
            <person name="Cunha F."/>
            <person name="Galvao K.N."/>
            <person name="Jeon S.J."/>
            <person name="Jeong K.C."/>
        </authorList>
    </citation>
    <scope>NUCLEOTIDE SEQUENCE [LARGE SCALE GENOMIC DNA]</scope>
    <source>
        <strain evidence="1 2">KG-31</strain>
    </source>
</reference>
<dbReference type="RefSeq" id="WP_148730758.1">
    <property type="nucleotide sequence ID" value="NZ_VKLW01000031.1"/>
</dbReference>
<gene>
    <name evidence="1" type="ORF">FNJ60_12165</name>
</gene>
<protein>
    <submittedName>
        <fullName evidence="1">Uncharacterized protein</fullName>
    </submittedName>
</protein>
<dbReference type="EMBL" id="VKLW01000031">
    <property type="protein sequence ID" value="TYK32374.1"/>
    <property type="molecule type" value="Genomic_DNA"/>
</dbReference>
<evidence type="ECO:0000313" key="2">
    <source>
        <dbReference type="Proteomes" id="UP000324383"/>
    </source>
</evidence>
<accession>A0A5D3E8P5</accession>
<proteinExistence type="predicted"/>
<sequence>MSVDRDPSLPLEVFPVALSVNVVQDQEAGILRYTELINCSWKSRIETFFINGSPVKVSLPEGYGCVPFLRVSYILEQIFGSYGFRVVENPFATHHQLRHLVVLNNAADCCVKGELRYSDLMPDCSINEFMQALWCRFGLLFFVDPNTRAVRLKFIRDILRAPHDEDWTLLKGALPVVHYEEPRQLKLSAATNVKGPSNEYSAYTPASSLDRFLKPYHYIVSTRPGAFLRYNPATASYYKRNHLTGRDSFVSSEFFPWDRGENMAYKEITSIDECLPIDTFRYTPPSDIPNHYEPEMVFPAPLYLFGKVHRYTSITSADIEMPDTVDRQTPLAFCFAFPRSGSYARGSQICADSEGNPYTDSEGRKHDISLTFVGKYGLFNHFWKEYDAMLRHAGHVVETDIHLSAHQRMNPDFAAPILFDGQRMLPESIGYTLPSHRSFPARVKLRTLKLLKPFDLDKEQTVPVTEQRYTWKLTDNKSAVVEAAIKPAVEKFKAEIRRQAIEFSEDRRFHDVIYRNEKEDGTDVDIPLSVPSEADYNSKKEYFVRKVKYSFDLYCRMKVMLGATPDGHIHYDIRELKSSVHFDIEYDQRIRADLF</sequence>
<dbReference type="AlphaFoldDB" id="A0A5D3E8P5"/>